<name>A0ABX2H8M1_9FIRM</name>
<evidence type="ECO:0000256" key="1">
    <source>
        <dbReference type="ARBA" id="ARBA00022517"/>
    </source>
</evidence>
<dbReference type="PANTHER" id="PTHR39178:SF1">
    <property type="entry name" value="RIBOSOMAL-PROCESSING CYSTEINE PROTEASE PRP"/>
    <property type="match status" value="1"/>
</dbReference>
<gene>
    <name evidence="7" type="ORF">G5B17_12525</name>
</gene>
<dbReference type="RefSeq" id="WP_148463023.1">
    <property type="nucleotide sequence ID" value="NZ_JAAITS010000035.1"/>
</dbReference>
<accession>A0ABX2H8M1</accession>
<dbReference type="Gene3D" id="3.30.70.1490">
    <property type="entry name" value="Cysteine protease Prp"/>
    <property type="match status" value="1"/>
</dbReference>
<comment type="similarity">
    <text evidence="5">Belongs to the Prp family.</text>
</comment>
<evidence type="ECO:0000256" key="6">
    <source>
        <dbReference type="ARBA" id="ARBA00044538"/>
    </source>
</evidence>
<keyword evidence="3" id="KW-0378">Hydrolase</keyword>
<dbReference type="Proteomes" id="UP001644719">
    <property type="component" value="Unassembled WGS sequence"/>
</dbReference>
<reference evidence="7 8" key="1">
    <citation type="journal article" date="2020" name="Cell Host Microbe">
        <title>Functional and Genomic Variation between Human-Derived Isolates of Lachnospiraceae Reveals Inter- and Intra-Species Diversity.</title>
        <authorList>
            <person name="Sorbara M.T."/>
            <person name="Littmann E.R."/>
            <person name="Fontana E."/>
            <person name="Moody T.U."/>
            <person name="Kohout C.E."/>
            <person name="Gjonbalaj M."/>
            <person name="Eaton V."/>
            <person name="Seok R."/>
            <person name="Leiner I.M."/>
            <person name="Pamer E.G."/>
        </authorList>
    </citation>
    <scope>NUCLEOTIDE SEQUENCE [LARGE SCALE GENOMIC DNA]</scope>
    <source>
        <strain evidence="7 8">MSK.17.74</strain>
    </source>
</reference>
<dbReference type="SUPFAM" id="SSF118010">
    <property type="entry name" value="TM1457-like"/>
    <property type="match status" value="1"/>
</dbReference>
<dbReference type="Pfam" id="PF04327">
    <property type="entry name" value="Peptidase_Prp"/>
    <property type="match status" value="1"/>
</dbReference>
<evidence type="ECO:0000256" key="4">
    <source>
        <dbReference type="ARBA" id="ARBA00022807"/>
    </source>
</evidence>
<dbReference type="InterPro" id="IPR036764">
    <property type="entry name" value="Peptidase_Prp_sf"/>
</dbReference>
<evidence type="ECO:0000256" key="5">
    <source>
        <dbReference type="ARBA" id="ARBA00044503"/>
    </source>
</evidence>
<keyword evidence="2 7" id="KW-0645">Protease</keyword>
<dbReference type="PANTHER" id="PTHR39178">
    <property type="entry name" value="HYPOTHETICAL RIBOSOME-ASSOCIATED PROTEIN"/>
    <property type="match status" value="1"/>
</dbReference>
<dbReference type="GO" id="GO:0008233">
    <property type="term" value="F:peptidase activity"/>
    <property type="evidence" value="ECO:0007669"/>
    <property type="project" value="UniProtKB-KW"/>
</dbReference>
<evidence type="ECO:0000256" key="2">
    <source>
        <dbReference type="ARBA" id="ARBA00022670"/>
    </source>
</evidence>
<dbReference type="EMBL" id="JAAITS010000035">
    <property type="protein sequence ID" value="NSG86212.1"/>
    <property type="molecule type" value="Genomic_DNA"/>
</dbReference>
<proteinExistence type="inferred from homology"/>
<evidence type="ECO:0000313" key="8">
    <source>
        <dbReference type="Proteomes" id="UP001644719"/>
    </source>
</evidence>
<evidence type="ECO:0000313" key="7">
    <source>
        <dbReference type="EMBL" id="NSG86212.1"/>
    </source>
</evidence>
<keyword evidence="8" id="KW-1185">Reference proteome</keyword>
<keyword evidence="1" id="KW-0690">Ribosome biogenesis</keyword>
<sequence>MINITVKKRKGSYLDFLSKGHAGYAEEGQDIVCAAVSALIITTVNSLEEFTEEQIEAEADEGYVSIHFKTNPNTERGKLLMDSLILGLTEIEHSYNNRYLTVRVKEV</sequence>
<keyword evidence="4" id="KW-0788">Thiol protease</keyword>
<comment type="caution">
    <text evidence="7">The sequence shown here is derived from an EMBL/GenBank/DDBJ whole genome shotgun (WGS) entry which is preliminary data.</text>
</comment>
<dbReference type="InterPro" id="IPR007422">
    <property type="entry name" value="Peptidase_Prp"/>
</dbReference>
<protein>
    <recommendedName>
        <fullName evidence="6">Ribosomal processing cysteine protease Prp</fullName>
    </recommendedName>
</protein>
<dbReference type="CDD" id="cd16332">
    <property type="entry name" value="Prp-like"/>
    <property type="match status" value="1"/>
</dbReference>
<evidence type="ECO:0000256" key="3">
    <source>
        <dbReference type="ARBA" id="ARBA00022801"/>
    </source>
</evidence>
<dbReference type="GO" id="GO:0006508">
    <property type="term" value="P:proteolysis"/>
    <property type="evidence" value="ECO:0007669"/>
    <property type="project" value="UniProtKB-KW"/>
</dbReference>
<organism evidence="7 8">
    <name type="scientific">Blautia faecis</name>
    <dbReference type="NCBI Taxonomy" id="871665"/>
    <lineage>
        <taxon>Bacteria</taxon>
        <taxon>Bacillati</taxon>
        <taxon>Bacillota</taxon>
        <taxon>Clostridia</taxon>
        <taxon>Lachnospirales</taxon>
        <taxon>Lachnospiraceae</taxon>
        <taxon>Blautia</taxon>
    </lineage>
</organism>